<dbReference type="AlphaFoldDB" id="A0AAE6FWD6"/>
<dbReference type="Proteomes" id="UP000320179">
    <property type="component" value="Chromosome"/>
</dbReference>
<sequence>MLPRWLIPLLSVLLAGCSGPTKSVRLHTGDSEPLVFAARAGDAAPVELDEEDFAEAVAALARSVRPFARPQEMARRLFEVDSRSGSYLYETRSHRVIPLGPGEHLEAEQPATEVELTRAYLRWCERTNNPGDCLRLLVENPTVTGDGRYALAMALAQGAVLDEMRGAFKDMADPQAMMSAVLWTWTTYCILLAVPEPFSKGAAAVMTASLIAYVGVDTFWSLIVGFKRLVEEAERATTFEELREAGARYGQVMGRNAARAFAMLATAAIGSTAAGLGAKVPMLPGAARAAVQAEAQVGIRLAAVAEVGTVVVSAESVTIALAPGAVAMAARGTGGSPAKARPTGYRAWGSFSGFKKAMGPAGKNKQWHHIVEQTPGNVKRFGPQSLHNTENIIPLDKVLHVDISAFYSSIRRDITGSPSTVRQWLSTQSFEAQRDFGRLAIKNIGEGLW</sequence>
<reference evidence="1 2" key="1">
    <citation type="journal article" date="2019" name="Science">
        <title>Social genes are selection hotspots in kin groups of a soil microbe.</title>
        <authorList>
            <person name="Wielgoss S."/>
            <person name="Wolfensberger R."/>
            <person name="Sun L."/>
            <person name="Fiegna F."/>
            <person name="Velicer G.J."/>
        </authorList>
    </citation>
    <scope>NUCLEOTIDE SEQUENCE [LARGE SCALE GENOMIC DNA]</scope>
    <source>
        <strain evidence="1 2">MC3.5.9c15</strain>
    </source>
</reference>
<protein>
    <recommendedName>
        <fullName evidence="3">Lipoprotein</fullName>
    </recommendedName>
</protein>
<organism evidence="1 2">
    <name type="scientific">Myxococcus xanthus</name>
    <dbReference type="NCBI Taxonomy" id="34"/>
    <lineage>
        <taxon>Bacteria</taxon>
        <taxon>Pseudomonadati</taxon>
        <taxon>Myxococcota</taxon>
        <taxon>Myxococcia</taxon>
        <taxon>Myxococcales</taxon>
        <taxon>Cystobacterineae</taxon>
        <taxon>Myxococcaceae</taxon>
        <taxon>Myxococcus</taxon>
    </lineage>
</organism>
<gene>
    <name evidence="1" type="ORF">BHS09_05760</name>
</gene>
<evidence type="ECO:0000313" key="1">
    <source>
        <dbReference type="EMBL" id="QDE66551.1"/>
    </source>
</evidence>
<accession>A0AAE6FWD6</accession>
<proteinExistence type="predicted"/>
<evidence type="ECO:0000313" key="2">
    <source>
        <dbReference type="Proteomes" id="UP000320179"/>
    </source>
</evidence>
<evidence type="ECO:0008006" key="3">
    <source>
        <dbReference type="Google" id="ProtNLM"/>
    </source>
</evidence>
<dbReference type="EMBL" id="CP017174">
    <property type="protein sequence ID" value="QDE66551.1"/>
    <property type="molecule type" value="Genomic_DNA"/>
</dbReference>
<name>A0AAE6FWD6_MYXXA</name>
<dbReference type="PROSITE" id="PS51257">
    <property type="entry name" value="PROKAR_LIPOPROTEIN"/>
    <property type="match status" value="1"/>
</dbReference>